<proteinExistence type="predicted"/>
<keyword evidence="3" id="KW-0804">Transcription</keyword>
<dbReference type="GO" id="GO:0003677">
    <property type="term" value="F:DNA binding"/>
    <property type="evidence" value="ECO:0007669"/>
    <property type="project" value="UniProtKB-KW"/>
</dbReference>
<keyword evidence="6" id="KW-1185">Reference proteome</keyword>
<evidence type="ECO:0000256" key="3">
    <source>
        <dbReference type="ARBA" id="ARBA00023163"/>
    </source>
</evidence>
<keyword evidence="1" id="KW-0805">Transcription regulation</keyword>
<evidence type="ECO:0000256" key="1">
    <source>
        <dbReference type="ARBA" id="ARBA00023015"/>
    </source>
</evidence>
<dbReference type="InterPro" id="IPR000160">
    <property type="entry name" value="GGDEF_dom"/>
</dbReference>
<dbReference type="EMBL" id="QGGR01000012">
    <property type="protein sequence ID" value="PWK44364.1"/>
    <property type="molecule type" value="Genomic_DNA"/>
</dbReference>
<dbReference type="PANTHER" id="PTHR46663:SF4">
    <property type="entry name" value="DIGUANYLATE CYCLASE DGCT-RELATED"/>
    <property type="match status" value="1"/>
</dbReference>
<dbReference type="Pfam" id="PF00990">
    <property type="entry name" value="GGDEF"/>
    <property type="match status" value="1"/>
</dbReference>
<dbReference type="SUPFAM" id="SSF53822">
    <property type="entry name" value="Periplasmic binding protein-like I"/>
    <property type="match status" value="1"/>
</dbReference>
<dbReference type="Gene3D" id="3.40.50.2300">
    <property type="match status" value="2"/>
</dbReference>
<protein>
    <submittedName>
        <fullName evidence="5">Diguanylate cyclase (GGDEF)-like protein</fullName>
    </submittedName>
</protein>
<reference evidence="5 6" key="1">
    <citation type="submission" date="2018-05" db="EMBL/GenBank/DDBJ databases">
        <title>Genomic Encyclopedia of Archaeal and Bacterial Type Strains, Phase II (KMG-II): from individual species to whole genera.</title>
        <authorList>
            <person name="Goeker M."/>
        </authorList>
    </citation>
    <scope>NUCLEOTIDE SEQUENCE [LARGE SCALE GENOMIC DNA]</scope>
    <source>
        <strain evidence="5 6">DSM 45184</strain>
    </source>
</reference>
<dbReference type="CDD" id="cd06267">
    <property type="entry name" value="PBP1_LacI_sugar_binding-like"/>
    <property type="match status" value="1"/>
</dbReference>
<dbReference type="InterPro" id="IPR029787">
    <property type="entry name" value="Nucleotide_cyclase"/>
</dbReference>
<dbReference type="CDD" id="cd01949">
    <property type="entry name" value="GGDEF"/>
    <property type="match status" value="1"/>
</dbReference>
<comment type="caution">
    <text evidence="5">The sequence shown here is derived from an EMBL/GenBank/DDBJ whole genome shotgun (WGS) entry which is preliminary data.</text>
</comment>
<keyword evidence="2" id="KW-0238">DNA-binding</keyword>
<evidence type="ECO:0000313" key="6">
    <source>
        <dbReference type="Proteomes" id="UP000245697"/>
    </source>
</evidence>
<dbReference type="Pfam" id="PF13377">
    <property type="entry name" value="Peripla_BP_3"/>
    <property type="match status" value="1"/>
</dbReference>
<dbReference type="PANTHER" id="PTHR46663">
    <property type="entry name" value="DIGUANYLATE CYCLASE DGCT-RELATED"/>
    <property type="match status" value="1"/>
</dbReference>
<dbReference type="InterPro" id="IPR043128">
    <property type="entry name" value="Rev_trsase/Diguanyl_cyclase"/>
</dbReference>
<dbReference type="InterPro" id="IPR028082">
    <property type="entry name" value="Peripla_BP_I"/>
</dbReference>
<dbReference type="Proteomes" id="UP000245697">
    <property type="component" value="Unassembled WGS sequence"/>
</dbReference>
<dbReference type="InterPro" id="IPR052163">
    <property type="entry name" value="DGC-Regulatory_Protein"/>
</dbReference>
<organism evidence="5 6">
    <name type="scientific">Actinoplanes xinjiangensis</name>
    <dbReference type="NCBI Taxonomy" id="512350"/>
    <lineage>
        <taxon>Bacteria</taxon>
        <taxon>Bacillati</taxon>
        <taxon>Actinomycetota</taxon>
        <taxon>Actinomycetes</taxon>
        <taxon>Micromonosporales</taxon>
        <taxon>Micromonosporaceae</taxon>
        <taxon>Actinoplanes</taxon>
    </lineage>
</organism>
<dbReference type="AlphaFoldDB" id="A0A316FAR3"/>
<dbReference type="InterPro" id="IPR046335">
    <property type="entry name" value="LacI/GalR-like_sensor"/>
</dbReference>
<evidence type="ECO:0000256" key="2">
    <source>
        <dbReference type="ARBA" id="ARBA00023125"/>
    </source>
</evidence>
<dbReference type="PROSITE" id="PS50887">
    <property type="entry name" value="GGDEF"/>
    <property type="match status" value="1"/>
</dbReference>
<dbReference type="SUPFAM" id="SSF55073">
    <property type="entry name" value="Nucleotide cyclase"/>
    <property type="match status" value="1"/>
</dbReference>
<feature type="domain" description="GGDEF" evidence="4">
    <location>
        <begin position="470"/>
        <end position="597"/>
    </location>
</feature>
<dbReference type="NCBIfam" id="TIGR00254">
    <property type="entry name" value="GGDEF"/>
    <property type="match status" value="1"/>
</dbReference>
<dbReference type="Gene3D" id="3.30.70.270">
    <property type="match status" value="1"/>
</dbReference>
<evidence type="ECO:0000259" key="4">
    <source>
        <dbReference type="PROSITE" id="PS50887"/>
    </source>
</evidence>
<dbReference type="SMART" id="SM00267">
    <property type="entry name" value="GGDEF"/>
    <property type="match status" value="1"/>
</dbReference>
<gene>
    <name evidence="5" type="ORF">BC793_112240</name>
</gene>
<sequence>MTGVSGRVFGILSPFVGGDYYGAIIEGINTAAVSGGDRVTAVQTLDPGAHSADRSGLPDFHRPVAWRHLSGLAILPGAVGPEYAEAARRAGLPVVLVAAEKSGEGMSVVAADNRSGVRDAVAHLIEHGHERIAFAGYTVHFDLRERLAGYREGLAERNLSPMVFDAGDNHESGGVSVADALIRAGMPATAIVLGTDRNAIGLIQRMTAAGYELPRDLAVVGFDDIADAAYLRPALSSVRQPLDALGAAVYHLMSEPPQKRQVATVFEPRESCGCPSDGLPVSEGQTRELFRQVRYLQDTLNVQYELGVALLAEQGADPAGLEWLDRTTALAGCLGLWHPDQPEKLETVGTFRCPAAGGGVLPVDEFPPAELFARADGPRGDIVFTVPVRSHGRDWGMLAAVGRIQSTTPPGREMMNHSGSLLAKALDYRVVEERLRTAAMRDHLTGLPNRLLLEDRLTHAGMRAAREPGYRFAVLLLDLDGFKAVNDSLGHAAGDQLLVQVARRLTGLLRRTDTVARLGGDEFVVLIDDVSGPGGDSAVRAGIEAAVTEPYTIDGHVVEVGLSIGSAVSGDGSSDPDLLLREADAAMYRAKSAGRRR</sequence>
<accession>A0A316FAR3</accession>
<evidence type="ECO:0000313" key="5">
    <source>
        <dbReference type="EMBL" id="PWK44364.1"/>
    </source>
</evidence>
<name>A0A316FAR3_9ACTN</name>